<organism evidence="2">
    <name type="scientific">marine sediment metagenome</name>
    <dbReference type="NCBI Taxonomy" id="412755"/>
    <lineage>
        <taxon>unclassified sequences</taxon>
        <taxon>metagenomes</taxon>
        <taxon>ecological metagenomes</taxon>
    </lineage>
</organism>
<sequence>MKLIEKIAYYGFAIILFSIFMGAILYSADQMVGLTSTKEVLFWSALILIFILQINKIISGIMETTQSKSNRKRK</sequence>
<accession>A0A0F8XHU1</accession>
<name>A0A0F8XHU1_9ZZZZ</name>
<feature type="transmembrane region" description="Helical" evidence="1">
    <location>
        <begin position="7"/>
        <end position="28"/>
    </location>
</feature>
<keyword evidence="1" id="KW-0812">Transmembrane</keyword>
<feature type="transmembrane region" description="Helical" evidence="1">
    <location>
        <begin position="40"/>
        <end position="62"/>
    </location>
</feature>
<evidence type="ECO:0000313" key="2">
    <source>
        <dbReference type="EMBL" id="KKK68478.1"/>
    </source>
</evidence>
<dbReference type="EMBL" id="LAZR01059114">
    <property type="protein sequence ID" value="KKK68478.1"/>
    <property type="molecule type" value="Genomic_DNA"/>
</dbReference>
<keyword evidence="1" id="KW-0472">Membrane</keyword>
<proteinExistence type="predicted"/>
<protein>
    <submittedName>
        <fullName evidence="2">Uncharacterized protein</fullName>
    </submittedName>
</protein>
<evidence type="ECO:0000256" key="1">
    <source>
        <dbReference type="SAM" id="Phobius"/>
    </source>
</evidence>
<keyword evidence="1" id="KW-1133">Transmembrane helix</keyword>
<reference evidence="2" key="1">
    <citation type="journal article" date="2015" name="Nature">
        <title>Complex archaea that bridge the gap between prokaryotes and eukaryotes.</title>
        <authorList>
            <person name="Spang A."/>
            <person name="Saw J.H."/>
            <person name="Jorgensen S.L."/>
            <person name="Zaremba-Niedzwiedzka K."/>
            <person name="Martijn J."/>
            <person name="Lind A.E."/>
            <person name="van Eijk R."/>
            <person name="Schleper C."/>
            <person name="Guy L."/>
            <person name="Ettema T.J."/>
        </authorList>
    </citation>
    <scope>NUCLEOTIDE SEQUENCE</scope>
</reference>
<gene>
    <name evidence="2" type="ORF">LCGC14_2943660</name>
</gene>
<comment type="caution">
    <text evidence="2">The sequence shown here is derived from an EMBL/GenBank/DDBJ whole genome shotgun (WGS) entry which is preliminary data.</text>
</comment>
<dbReference type="AlphaFoldDB" id="A0A0F8XHU1"/>